<evidence type="ECO:0000256" key="2">
    <source>
        <dbReference type="ARBA" id="ARBA00023015"/>
    </source>
</evidence>
<evidence type="ECO:0000313" key="7">
    <source>
        <dbReference type="EMBL" id="MBE8718142.1"/>
    </source>
</evidence>
<keyword evidence="2" id="KW-0805">Transcription regulation</keyword>
<dbReference type="Pfam" id="PF08281">
    <property type="entry name" value="Sigma70_r4_2"/>
    <property type="match status" value="1"/>
</dbReference>
<dbReference type="GO" id="GO:0016987">
    <property type="term" value="F:sigma factor activity"/>
    <property type="evidence" value="ECO:0007669"/>
    <property type="project" value="UniProtKB-KW"/>
</dbReference>
<evidence type="ECO:0000256" key="1">
    <source>
        <dbReference type="ARBA" id="ARBA00010641"/>
    </source>
</evidence>
<accession>A0A928V7K6</accession>
<dbReference type="InterPro" id="IPR014284">
    <property type="entry name" value="RNA_pol_sigma-70_dom"/>
</dbReference>
<dbReference type="RefSeq" id="WP_193910470.1">
    <property type="nucleotide sequence ID" value="NZ_PRDL01000001.1"/>
</dbReference>
<keyword evidence="4" id="KW-0804">Transcription</keyword>
<organism evidence="7 8">
    <name type="scientific">Cellvibrio polysaccharolyticus</name>
    <dbReference type="NCBI Taxonomy" id="2082724"/>
    <lineage>
        <taxon>Bacteria</taxon>
        <taxon>Pseudomonadati</taxon>
        <taxon>Pseudomonadota</taxon>
        <taxon>Gammaproteobacteria</taxon>
        <taxon>Cellvibrionales</taxon>
        <taxon>Cellvibrionaceae</taxon>
        <taxon>Cellvibrio</taxon>
    </lineage>
</organism>
<name>A0A928V7K6_9GAMM</name>
<keyword evidence="3" id="KW-0731">Sigma factor</keyword>
<protein>
    <submittedName>
        <fullName evidence="7">RNA polymerase subunit sigma</fullName>
    </submittedName>
</protein>
<feature type="domain" description="RNA polymerase sigma factor 70 region 4 type 2" evidence="6">
    <location>
        <begin position="109"/>
        <end position="161"/>
    </location>
</feature>
<comment type="similarity">
    <text evidence="1">Belongs to the sigma-70 factor family. ECF subfamily.</text>
</comment>
<keyword evidence="8" id="KW-1185">Reference proteome</keyword>
<dbReference type="GO" id="GO:0006352">
    <property type="term" value="P:DNA-templated transcription initiation"/>
    <property type="evidence" value="ECO:0007669"/>
    <property type="project" value="InterPro"/>
</dbReference>
<dbReference type="Gene3D" id="1.10.1740.10">
    <property type="match status" value="1"/>
</dbReference>
<feature type="domain" description="RNA polymerase sigma-70 region 2" evidence="5">
    <location>
        <begin position="13"/>
        <end position="78"/>
    </location>
</feature>
<dbReference type="InterPro" id="IPR013324">
    <property type="entry name" value="RNA_pol_sigma_r3/r4-like"/>
</dbReference>
<dbReference type="SUPFAM" id="SSF88659">
    <property type="entry name" value="Sigma3 and sigma4 domains of RNA polymerase sigma factors"/>
    <property type="match status" value="1"/>
</dbReference>
<dbReference type="InterPro" id="IPR007627">
    <property type="entry name" value="RNA_pol_sigma70_r2"/>
</dbReference>
<evidence type="ECO:0000256" key="3">
    <source>
        <dbReference type="ARBA" id="ARBA00023082"/>
    </source>
</evidence>
<dbReference type="PANTHER" id="PTHR43133:SF63">
    <property type="entry name" value="RNA POLYMERASE SIGMA FACTOR FECI-RELATED"/>
    <property type="match status" value="1"/>
</dbReference>
<dbReference type="InterPro" id="IPR013249">
    <property type="entry name" value="RNA_pol_sigma70_r4_t2"/>
</dbReference>
<dbReference type="NCBIfam" id="TIGR02937">
    <property type="entry name" value="sigma70-ECF"/>
    <property type="match status" value="1"/>
</dbReference>
<reference evidence="7" key="1">
    <citation type="submission" date="2018-07" db="EMBL/GenBank/DDBJ databases">
        <title>Genome assembly of strain Ka43.</title>
        <authorList>
            <person name="Kukolya J."/>
            <person name="Nagy I."/>
            <person name="Horvath B."/>
            <person name="Toth A."/>
        </authorList>
    </citation>
    <scope>NUCLEOTIDE SEQUENCE</scope>
    <source>
        <strain evidence="7">KB43</strain>
    </source>
</reference>
<dbReference type="InterPro" id="IPR013325">
    <property type="entry name" value="RNA_pol_sigma_r2"/>
</dbReference>
<dbReference type="Gene3D" id="1.10.10.10">
    <property type="entry name" value="Winged helix-like DNA-binding domain superfamily/Winged helix DNA-binding domain"/>
    <property type="match status" value="1"/>
</dbReference>
<evidence type="ECO:0000259" key="6">
    <source>
        <dbReference type="Pfam" id="PF08281"/>
    </source>
</evidence>
<dbReference type="InterPro" id="IPR036388">
    <property type="entry name" value="WH-like_DNA-bd_sf"/>
</dbReference>
<dbReference type="SUPFAM" id="SSF88946">
    <property type="entry name" value="Sigma2 domain of RNA polymerase sigma factors"/>
    <property type="match status" value="1"/>
</dbReference>
<gene>
    <name evidence="7" type="ORF">C4F51_13190</name>
</gene>
<evidence type="ECO:0000313" key="8">
    <source>
        <dbReference type="Proteomes" id="UP000652567"/>
    </source>
</evidence>
<dbReference type="AlphaFoldDB" id="A0A928V7K6"/>
<dbReference type="EMBL" id="PRDL01000001">
    <property type="protein sequence ID" value="MBE8718142.1"/>
    <property type="molecule type" value="Genomic_DNA"/>
</dbReference>
<evidence type="ECO:0000259" key="5">
    <source>
        <dbReference type="Pfam" id="PF04542"/>
    </source>
</evidence>
<comment type="caution">
    <text evidence="7">The sequence shown here is derived from an EMBL/GenBank/DDBJ whole genome shotgun (WGS) entry which is preliminary data.</text>
</comment>
<dbReference type="NCBIfam" id="NF009180">
    <property type="entry name" value="PRK12528.1"/>
    <property type="match status" value="1"/>
</dbReference>
<dbReference type="InterPro" id="IPR039425">
    <property type="entry name" value="RNA_pol_sigma-70-like"/>
</dbReference>
<dbReference type="GO" id="GO:0003677">
    <property type="term" value="F:DNA binding"/>
    <property type="evidence" value="ECO:0007669"/>
    <property type="project" value="InterPro"/>
</dbReference>
<dbReference type="PANTHER" id="PTHR43133">
    <property type="entry name" value="RNA POLYMERASE ECF-TYPE SIGMA FACTO"/>
    <property type="match status" value="1"/>
</dbReference>
<evidence type="ECO:0000256" key="4">
    <source>
        <dbReference type="ARBA" id="ARBA00023163"/>
    </source>
</evidence>
<proteinExistence type="inferred from homology"/>
<dbReference type="Pfam" id="PF04542">
    <property type="entry name" value="Sigma70_r2"/>
    <property type="match status" value="1"/>
</dbReference>
<dbReference type="Proteomes" id="UP000652567">
    <property type="component" value="Unassembled WGS sequence"/>
</dbReference>
<sequence length="166" mass="19154">MSTVDSTRQMHRLYEGHHAWLASWLRKRLSCREQAADLAQDTFVKVLLNNKAAELREPRAYLTSVARSLMIDMFRRRSIEQAYQEVLAAQPERVVDSPETREIIIEALMEVDRLLDSLGERGRSIFIMAQIEGLSLAEIARQLNLSVNTVRKHFIRAMAQCLMLLD</sequence>